<keyword evidence="3" id="KW-1185">Reference proteome</keyword>
<sequence>MNESRRNSAAAPDQPMFPDEIGWDPDDAPELDAAWFEQADIRVGGRLVERGHRPGETERLVLPTNLVERFRSGGPDWQIRIETALKEWLNEHPGRL</sequence>
<evidence type="ECO:0008006" key="4">
    <source>
        <dbReference type="Google" id="ProtNLM"/>
    </source>
</evidence>
<feature type="region of interest" description="Disordered" evidence="1">
    <location>
        <begin position="1"/>
        <end position="24"/>
    </location>
</feature>
<dbReference type="Pfam" id="PF14384">
    <property type="entry name" value="BrnA_antitoxin"/>
    <property type="match status" value="1"/>
</dbReference>
<name>A0ABQ4QJH6_9HYPH</name>
<evidence type="ECO:0000256" key="1">
    <source>
        <dbReference type="SAM" id="MobiDB-lite"/>
    </source>
</evidence>
<dbReference type="Proteomes" id="UP001055117">
    <property type="component" value="Unassembled WGS sequence"/>
</dbReference>
<organism evidence="2 3">
    <name type="scientific">Methylobacterium cerastii</name>
    <dbReference type="NCBI Taxonomy" id="932741"/>
    <lineage>
        <taxon>Bacteria</taxon>
        <taxon>Pseudomonadati</taxon>
        <taxon>Pseudomonadota</taxon>
        <taxon>Alphaproteobacteria</taxon>
        <taxon>Hyphomicrobiales</taxon>
        <taxon>Methylobacteriaceae</taxon>
        <taxon>Methylobacterium</taxon>
    </lineage>
</organism>
<comment type="caution">
    <text evidence="2">The sequence shown here is derived from an EMBL/GenBank/DDBJ whole genome shotgun (WGS) entry which is preliminary data.</text>
</comment>
<dbReference type="RefSeq" id="WP_210246517.1">
    <property type="nucleotide sequence ID" value="NZ_BPQG01000051.1"/>
</dbReference>
<accession>A0ABQ4QJH6</accession>
<protein>
    <recommendedName>
        <fullName evidence="4">BrnA antitoxin family protein</fullName>
    </recommendedName>
</protein>
<evidence type="ECO:0000313" key="2">
    <source>
        <dbReference type="EMBL" id="GJD45404.1"/>
    </source>
</evidence>
<dbReference type="EMBL" id="BPQG01000051">
    <property type="protein sequence ID" value="GJD45404.1"/>
    <property type="molecule type" value="Genomic_DNA"/>
</dbReference>
<reference evidence="2 3" key="1">
    <citation type="journal article" date="2021" name="Front. Microbiol.">
        <title>Comprehensive Comparative Genomics and Phenotyping of Methylobacterium Species.</title>
        <authorList>
            <person name="Alessa O."/>
            <person name="Ogura Y."/>
            <person name="Fujitani Y."/>
            <person name="Takami H."/>
            <person name="Hayashi T."/>
            <person name="Sahin N."/>
            <person name="Tani A."/>
        </authorList>
    </citation>
    <scope>NUCLEOTIDE SEQUENCE [LARGE SCALE GENOMIC DNA]</scope>
    <source>
        <strain evidence="2 3">DSM 23679</strain>
    </source>
</reference>
<proteinExistence type="predicted"/>
<gene>
    <name evidence="2" type="ORF">AFCDBAGC_3276</name>
</gene>
<dbReference type="InterPro" id="IPR025528">
    <property type="entry name" value="BrnA_antitoxin"/>
</dbReference>
<evidence type="ECO:0000313" key="3">
    <source>
        <dbReference type="Proteomes" id="UP001055117"/>
    </source>
</evidence>